<name>X1FHS5_9ZZZZ</name>
<gene>
    <name evidence="2" type="ORF">S03H2_01407</name>
</gene>
<proteinExistence type="predicted"/>
<dbReference type="InterPro" id="IPR011051">
    <property type="entry name" value="RmlC_Cupin_sf"/>
</dbReference>
<dbReference type="SUPFAM" id="SSF51182">
    <property type="entry name" value="RmlC-like cupins"/>
    <property type="match status" value="1"/>
</dbReference>
<organism evidence="2">
    <name type="scientific">marine sediment metagenome</name>
    <dbReference type="NCBI Taxonomy" id="412755"/>
    <lineage>
        <taxon>unclassified sequences</taxon>
        <taxon>metagenomes</taxon>
        <taxon>ecological metagenomes</taxon>
    </lineage>
</organism>
<dbReference type="EMBL" id="BARU01000408">
    <property type="protein sequence ID" value="GAH20348.1"/>
    <property type="molecule type" value="Genomic_DNA"/>
</dbReference>
<feature type="domain" description="ChrR-like cupin" evidence="1">
    <location>
        <begin position="8"/>
        <end position="106"/>
    </location>
</feature>
<protein>
    <recommendedName>
        <fullName evidence="1">ChrR-like cupin domain-containing protein</fullName>
    </recommendedName>
</protein>
<sequence>MGKEEKEFFNPKGIPWEPVEGYPKGVYKKPLSVDKVNNVWTNLVKWEPGTETHEVLAHDTWEEVWIIEGEMYDTEQKLSIRKGMYACRPPGMKHGPWITKNGVIILEVRYK</sequence>
<dbReference type="AlphaFoldDB" id="X1FHS5"/>
<reference evidence="2" key="1">
    <citation type="journal article" date="2014" name="Front. Microbiol.">
        <title>High frequency of phylogenetically diverse reductive dehalogenase-homologous genes in deep subseafloor sedimentary metagenomes.</title>
        <authorList>
            <person name="Kawai M."/>
            <person name="Futagami T."/>
            <person name="Toyoda A."/>
            <person name="Takaki Y."/>
            <person name="Nishi S."/>
            <person name="Hori S."/>
            <person name="Arai W."/>
            <person name="Tsubouchi T."/>
            <person name="Morono Y."/>
            <person name="Uchiyama I."/>
            <person name="Ito T."/>
            <person name="Fujiyama A."/>
            <person name="Inagaki F."/>
            <person name="Takami H."/>
        </authorList>
    </citation>
    <scope>NUCLEOTIDE SEQUENCE</scope>
    <source>
        <strain evidence="2">Expedition CK06-06</strain>
    </source>
</reference>
<dbReference type="InterPro" id="IPR025979">
    <property type="entry name" value="ChrR-like_cupin_dom"/>
</dbReference>
<evidence type="ECO:0000259" key="1">
    <source>
        <dbReference type="Pfam" id="PF12973"/>
    </source>
</evidence>
<dbReference type="Gene3D" id="2.60.120.10">
    <property type="entry name" value="Jelly Rolls"/>
    <property type="match status" value="1"/>
</dbReference>
<comment type="caution">
    <text evidence="2">The sequence shown here is derived from an EMBL/GenBank/DDBJ whole genome shotgun (WGS) entry which is preliminary data.</text>
</comment>
<dbReference type="Pfam" id="PF12973">
    <property type="entry name" value="Cupin_7"/>
    <property type="match status" value="1"/>
</dbReference>
<evidence type="ECO:0000313" key="2">
    <source>
        <dbReference type="EMBL" id="GAH20348.1"/>
    </source>
</evidence>
<dbReference type="InterPro" id="IPR014710">
    <property type="entry name" value="RmlC-like_jellyroll"/>
</dbReference>
<accession>X1FHS5</accession>